<keyword evidence="9" id="KW-1185">Reference proteome</keyword>
<feature type="signal peptide" evidence="7">
    <location>
        <begin position="1"/>
        <end position="19"/>
    </location>
</feature>
<dbReference type="InterPro" id="IPR006059">
    <property type="entry name" value="SBP"/>
</dbReference>
<evidence type="ECO:0000313" key="8">
    <source>
        <dbReference type="EMBL" id="OXM14806.1"/>
    </source>
</evidence>
<dbReference type="EMBL" id="NMUQ01000002">
    <property type="protein sequence ID" value="OXM14806.1"/>
    <property type="molecule type" value="Genomic_DNA"/>
</dbReference>
<dbReference type="AlphaFoldDB" id="A0A229NXS8"/>
<evidence type="ECO:0000256" key="5">
    <source>
        <dbReference type="ARBA" id="ARBA00023288"/>
    </source>
</evidence>
<keyword evidence="4" id="KW-0564">Palmitate</keyword>
<dbReference type="OrthoDB" id="9782846at2"/>
<dbReference type="PANTHER" id="PTHR43649:SF33">
    <property type="entry name" value="POLYGALACTURONAN_RHAMNOGALACTURONAN-BINDING PROTEIN YTCQ"/>
    <property type="match status" value="1"/>
</dbReference>
<keyword evidence="5" id="KW-0449">Lipoprotein</keyword>
<evidence type="ECO:0000256" key="3">
    <source>
        <dbReference type="ARBA" id="ARBA00023136"/>
    </source>
</evidence>
<evidence type="ECO:0000256" key="1">
    <source>
        <dbReference type="ARBA" id="ARBA00022475"/>
    </source>
</evidence>
<evidence type="ECO:0000256" key="2">
    <source>
        <dbReference type="ARBA" id="ARBA00022729"/>
    </source>
</evidence>
<evidence type="ECO:0000256" key="7">
    <source>
        <dbReference type="SAM" id="SignalP"/>
    </source>
</evidence>
<feature type="chain" id="PRO_5039625507" evidence="7">
    <location>
        <begin position="20"/>
        <end position="454"/>
    </location>
</feature>
<comment type="caution">
    <text evidence="8">The sequence shown here is derived from an EMBL/GenBank/DDBJ whole genome shotgun (WGS) entry which is preliminary data.</text>
</comment>
<evidence type="ECO:0000313" key="9">
    <source>
        <dbReference type="Proteomes" id="UP000215145"/>
    </source>
</evidence>
<feature type="region of interest" description="Disordered" evidence="6">
    <location>
        <begin position="26"/>
        <end position="59"/>
    </location>
</feature>
<protein>
    <submittedName>
        <fullName evidence="8">Sugar ABC transporter substrate-binding protein</fullName>
    </submittedName>
</protein>
<feature type="compositionally biased region" description="Low complexity" evidence="6">
    <location>
        <begin position="26"/>
        <end position="50"/>
    </location>
</feature>
<dbReference type="Pfam" id="PF01547">
    <property type="entry name" value="SBP_bac_1"/>
    <property type="match status" value="1"/>
</dbReference>
<dbReference type="InterPro" id="IPR050490">
    <property type="entry name" value="Bact_solute-bd_prot1"/>
</dbReference>
<dbReference type="PROSITE" id="PS51257">
    <property type="entry name" value="PROKAR_LIPOPROTEIN"/>
    <property type="match status" value="1"/>
</dbReference>
<evidence type="ECO:0000256" key="6">
    <source>
        <dbReference type="SAM" id="MobiDB-lite"/>
    </source>
</evidence>
<evidence type="ECO:0000256" key="4">
    <source>
        <dbReference type="ARBA" id="ARBA00023139"/>
    </source>
</evidence>
<proteinExistence type="predicted"/>
<reference evidence="8 9" key="1">
    <citation type="submission" date="2017-07" db="EMBL/GenBank/DDBJ databases">
        <title>Paenibacillus herberti R33 genome sequencing and assembly.</title>
        <authorList>
            <person name="Su W."/>
        </authorList>
    </citation>
    <scope>NUCLEOTIDE SEQUENCE [LARGE SCALE GENOMIC DNA]</scope>
    <source>
        <strain evidence="8 9">R33</strain>
    </source>
</reference>
<dbReference type="Proteomes" id="UP000215145">
    <property type="component" value="Unassembled WGS sequence"/>
</dbReference>
<organism evidence="8 9">
    <name type="scientific">Paenibacillus herberti</name>
    <dbReference type="NCBI Taxonomy" id="1619309"/>
    <lineage>
        <taxon>Bacteria</taxon>
        <taxon>Bacillati</taxon>
        <taxon>Bacillota</taxon>
        <taxon>Bacilli</taxon>
        <taxon>Bacillales</taxon>
        <taxon>Paenibacillaceae</taxon>
        <taxon>Paenibacillus</taxon>
    </lineage>
</organism>
<accession>A0A229NXS8</accession>
<gene>
    <name evidence="8" type="ORF">CGZ75_18210</name>
</gene>
<dbReference type="RefSeq" id="WP_089525623.1">
    <property type="nucleotide sequence ID" value="NZ_NMUQ01000002.1"/>
</dbReference>
<dbReference type="Gene3D" id="3.40.190.10">
    <property type="entry name" value="Periplasmic binding protein-like II"/>
    <property type="match status" value="1"/>
</dbReference>
<dbReference type="PANTHER" id="PTHR43649">
    <property type="entry name" value="ARABINOSE-BINDING PROTEIN-RELATED"/>
    <property type="match status" value="1"/>
</dbReference>
<keyword evidence="3" id="KW-0472">Membrane</keyword>
<dbReference type="SUPFAM" id="SSF53850">
    <property type="entry name" value="Periplasmic binding protein-like II"/>
    <property type="match status" value="1"/>
</dbReference>
<sequence>MTVKRKGWVAILGMTVALAASGCGSNTSNTDNGASNSNSNSNAANNSSTSPAPSGKTSEPVTIKFMQYTASGSQEETLQEMVKAFETANPDIKVKLDIVDYNNYYTKLNTQLASGDAPDVFEVGYENFVSYAAKNTLKDLTPIIAEDTSFKPEIYKGLAYDSFKYDGKQYGVVESFSDVVLFYNKDLFDQKQVAYPTADWTWKEELEAAQKLTDAKAGVWGTYSPIQFYEFYKTVAQNGGGIWGDDGKPTVNSKQNIEAFQWMLDKGGKYKVSPPLNDDTFNQPDADLNAFKSGKVAMLRAGIWNFGRFADASFKWDIALEPGNTNKAHHFFADGLVVAGKSKNAEAAWKFIKFMSSDPAVVSKRIEKGWSVPAVSDEKVMDAYFKQTPPESKKVVMDALETLVLTPVGPIPDKWSDLTKAIGDELEKAKLKPNYTAEQALNEAQKQVEKLMEK</sequence>
<keyword evidence="1" id="KW-1003">Cell membrane</keyword>
<dbReference type="CDD" id="cd13585">
    <property type="entry name" value="PBP2_TMBP_like"/>
    <property type="match status" value="1"/>
</dbReference>
<keyword evidence="2 7" id="KW-0732">Signal</keyword>
<name>A0A229NXS8_9BACL</name>